<evidence type="ECO:0000256" key="1">
    <source>
        <dbReference type="SAM" id="MobiDB-lite"/>
    </source>
</evidence>
<evidence type="ECO:0000313" key="3">
    <source>
        <dbReference type="Proteomes" id="UP000601435"/>
    </source>
</evidence>
<dbReference type="Proteomes" id="UP000601435">
    <property type="component" value="Unassembled WGS sequence"/>
</dbReference>
<organism evidence="2 3">
    <name type="scientific">Symbiodinium necroappetens</name>
    <dbReference type="NCBI Taxonomy" id="1628268"/>
    <lineage>
        <taxon>Eukaryota</taxon>
        <taxon>Sar</taxon>
        <taxon>Alveolata</taxon>
        <taxon>Dinophyceae</taxon>
        <taxon>Suessiales</taxon>
        <taxon>Symbiodiniaceae</taxon>
        <taxon>Symbiodinium</taxon>
    </lineage>
</organism>
<feature type="region of interest" description="Disordered" evidence="1">
    <location>
        <begin position="96"/>
        <end position="146"/>
    </location>
</feature>
<evidence type="ECO:0000313" key="2">
    <source>
        <dbReference type="EMBL" id="CAE7525309.1"/>
    </source>
</evidence>
<reference evidence="2" key="1">
    <citation type="submission" date="2021-02" db="EMBL/GenBank/DDBJ databases">
        <authorList>
            <person name="Dougan E. K."/>
            <person name="Rhodes N."/>
            <person name="Thang M."/>
            <person name="Chan C."/>
        </authorList>
    </citation>
    <scope>NUCLEOTIDE SEQUENCE</scope>
</reference>
<dbReference type="OrthoDB" id="416524at2759"/>
<dbReference type="AlphaFoldDB" id="A0A812TG49"/>
<gene>
    <name evidence="2" type="primary">HIS7</name>
    <name evidence="2" type="ORF">SNEC2469_LOCUS15047</name>
</gene>
<dbReference type="EMBL" id="CAJNJA010024360">
    <property type="protein sequence ID" value="CAE7525309.1"/>
    <property type="molecule type" value="Genomic_DNA"/>
</dbReference>
<feature type="compositionally biased region" description="Basic and acidic residues" evidence="1">
    <location>
        <begin position="99"/>
        <end position="123"/>
    </location>
</feature>
<sequence length="914" mass="100580">MTVYPMTLHGLSGGDLAAIHKLRLSYQVGVSFEEQYLSPSTEMHESQGDAWLSFAARRHVNTRPLQGFGALKSFTALRSVAQSQIARVQAASQLQYEGGPKREPGVKREPQAAQVKEEGSECKESDDEDTAYASPKSKQRRVSAQPQLAIVHTPTAEKGMLATGKSEILKTRSGVGRGRGGRGGGRGAAQTALADAQEMEEAPALMDAETFQKVDPEMFQVAEMHERISGKSSVSFQNLDVLRFLQGEKLGQSLVGARRALASLNGSSEEQMLTSRISLCQAALDLSGKVDSLSTSNLVLNLKILEPVFDTFPFAMHLRVVRRLYQTRLQIILRLASPMELDDTADDANALEAMVSSLCRSFAFWDGTQSEATVMDHEAPSFYPLYVHLRKRAEALGESVACGKDEDSDEEFLQLRQGSKRKRDDEDPEKEESGSESVKDPEETDTTCQALMRDVEASRAFCGAVKKTLNDDAFLAALNHVKDDAVCKRLCLLAAGFLEEIEGSDGAEADSRTAFFEKDYVGKMLQETYQVGLRFFKCVCKLLQVPTHSILKIEDVSLYLHYKGPETFMKAIRSLLTQPEPQNENFTKTKDESRRLLQDCVSDIMRTAATESGGSAVKDTLLKRLSDVGADLTPGCCEPLQEALKQLPVLERQVRKGATGVLKDCLLKSAVSLTDEAVLRQNDVRINGQDLATLMAVLKHFRDDKGTNDRRISLQEWGTANVAVMNEQEASKLLAKFATDASQAAAMKDVAFDANYMLELLAKLPSTVQPETEKAFQAALGWLVEKALFEVMSAEAAEETTGLIVLLKKCVVLANLPQEQGATLQSVQQMLKHAVMFRSRAKTLFNFGKDAAERLKKGWQQAQRDNGSCNFHVHLEAVLEGVRVKGAEWPRGWEQQVEGARPTAHGEYALAAHA</sequence>
<feature type="compositionally biased region" description="Basic and acidic residues" evidence="1">
    <location>
        <begin position="431"/>
        <end position="441"/>
    </location>
</feature>
<name>A0A812TG49_9DINO</name>
<protein>
    <submittedName>
        <fullName evidence="2">HIS7 protein</fullName>
    </submittedName>
</protein>
<comment type="caution">
    <text evidence="2">The sequence shown here is derived from an EMBL/GenBank/DDBJ whole genome shotgun (WGS) entry which is preliminary data.</text>
</comment>
<keyword evidence="3" id="KW-1185">Reference proteome</keyword>
<feature type="region of interest" description="Disordered" evidence="1">
    <location>
        <begin position="407"/>
        <end position="446"/>
    </location>
</feature>
<accession>A0A812TG49</accession>
<proteinExistence type="predicted"/>